<reference evidence="1 2" key="1">
    <citation type="journal article" date="2014" name="PLoS Genet.">
        <title>The Genome of Spironucleus salmonicida Highlights a Fish Pathogen Adapted to Fluctuating Environments.</title>
        <authorList>
            <person name="Xu F."/>
            <person name="Jerlstrom-Hultqvist J."/>
            <person name="Einarsson E."/>
            <person name="Astvaldsson A."/>
            <person name="Svard S.G."/>
            <person name="Andersson J.O."/>
        </authorList>
    </citation>
    <scope>NUCLEOTIDE SEQUENCE</scope>
    <source>
        <strain evidence="2">ATCC 50377</strain>
    </source>
</reference>
<dbReference type="VEuPathDB" id="GiardiaDB:SS50377_24500"/>
<dbReference type="EMBL" id="KI546085">
    <property type="protein sequence ID" value="EST45957.1"/>
    <property type="molecule type" value="Genomic_DNA"/>
</dbReference>
<reference evidence="2" key="2">
    <citation type="submission" date="2020-12" db="EMBL/GenBank/DDBJ databases">
        <title>New Spironucleus salmonicida genome in near-complete chromosomes.</title>
        <authorList>
            <person name="Xu F."/>
            <person name="Kurt Z."/>
            <person name="Jimenez-Gonzalez A."/>
            <person name="Astvaldsson A."/>
            <person name="Andersson J.O."/>
            <person name="Svard S.G."/>
        </authorList>
    </citation>
    <scope>NUCLEOTIDE SEQUENCE</scope>
    <source>
        <strain evidence="2">ATCC 50377</strain>
    </source>
</reference>
<gene>
    <name evidence="1" type="ORF">SS50377_13936</name>
    <name evidence="2" type="ORF">SS50377_24500</name>
</gene>
<evidence type="ECO:0000313" key="2">
    <source>
        <dbReference type="EMBL" id="KAH0574542.1"/>
    </source>
</evidence>
<organism evidence="1">
    <name type="scientific">Spironucleus salmonicida</name>
    <dbReference type="NCBI Taxonomy" id="348837"/>
    <lineage>
        <taxon>Eukaryota</taxon>
        <taxon>Metamonada</taxon>
        <taxon>Diplomonadida</taxon>
        <taxon>Hexamitidae</taxon>
        <taxon>Hexamitinae</taxon>
        <taxon>Spironucleus</taxon>
    </lineage>
</organism>
<protein>
    <submittedName>
        <fullName evidence="1">Uncharacterized protein</fullName>
    </submittedName>
</protein>
<evidence type="ECO:0000313" key="1">
    <source>
        <dbReference type="EMBL" id="EST45957.1"/>
    </source>
</evidence>
<dbReference type="Proteomes" id="UP000018208">
    <property type="component" value="Unassembled WGS sequence"/>
</dbReference>
<sequence length="177" mass="20676">MNQAISQLQVLLEQKLKLQGVELCVKAREQDQNFWIQIEKESGISNIQKVFEKVEDKLYVTIAQKQTLIIRAFVIQNLIETGDFNKLKTLTKDDSFKMSQELVKLYKDLPQHLSQKIIFKILLGFIQDCKYKSVLDILHNERKSITADRCPNCDVPIYHEQIQIILEQISKGKKNEK</sequence>
<proteinExistence type="predicted"/>
<keyword evidence="3" id="KW-1185">Reference proteome</keyword>
<evidence type="ECO:0000313" key="3">
    <source>
        <dbReference type="Proteomes" id="UP000018208"/>
    </source>
</evidence>
<accession>V6LMP3</accession>
<name>V6LMP3_9EUKA</name>
<dbReference type="EMBL" id="AUWU02000004">
    <property type="protein sequence ID" value="KAH0574542.1"/>
    <property type="molecule type" value="Genomic_DNA"/>
</dbReference>
<dbReference type="AlphaFoldDB" id="V6LMP3"/>